<keyword evidence="3" id="KW-1185">Reference proteome</keyword>
<sequence length="455" mass="48591">MKELLLTASAGELQALLRSGDLTSVQLVKACLGQIAQYGQSGPNLRAIVSTPPEKDVLSIAERLDKERAAGKVRGPFHGIPIIVKDSINTDPSLGMPTTLGSYAFEKSRPKSNSAVVQILLDKGLIILGKASLTAPGGSSSGSAVGVSAGYSPVSIRTEAHDSLCTPASRAALYGMKPTVGSTPMDGIFVISTTFDTVGAMAKSVDDLATLIGYVQQKGPGDDSPIPNYSDVFQKDWSGLRLGFVDPDKWWLPPVQKASYEVTMKKIQSSGGEVIYPVELVHPKQNGIGAAMDTIFDYGPRGVVAKYLETRDDSSMKTLEDIAKFNIDHADLELPEDYPNQNAILDALNHKFTRADYEAAKATLQREALENGVQRLMKENRLDAIIGPTDGPLASISAAIGGPIATMPLGLLNLHGRPFGLSVITLPNRDGVLFKVLSAWEATFPKRALPPLLLK</sequence>
<dbReference type="Gene3D" id="3.90.1300.10">
    <property type="entry name" value="Amidase signature (AS) domain"/>
    <property type="match status" value="1"/>
</dbReference>
<evidence type="ECO:0000313" key="2">
    <source>
        <dbReference type="EMBL" id="KAK3361720.1"/>
    </source>
</evidence>
<dbReference type="AlphaFoldDB" id="A0AAE0MZ44"/>
<reference evidence="2" key="1">
    <citation type="journal article" date="2023" name="Mol. Phylogenet. Evol.">
        <title>Genome-scale phylogeny and comparative genomics of the fungal order Sordariales.</title>
        <authorList>
            <person name="Hensen N."/>
            <person name="Bonometti L."/>
            <person name="Westerberg I."/>
            <person name="Brannstrom I.O."/>
            <person name="Guillou S."/>
            <person name="Cros-Aarteil S."/>
            <person name="Calhoun S."/>
            <person name="Haridas S."/>
            <person name="Kuo A."/>
            <person name="Mondo S."/>
            <person name="Pangilinan J."/>
            <person name="Riley R."/>
            <person name="LaButti K."/>
            <person name="Andreopoulos B."/>
            <person name="Lipzen A."/>
            <person name="Chen C."/>
            <person name="Yan M."/>
            <person name="Daum C."/>
            <person name="Ng V."/>
            <person name="Clum A."/>
            <person name="Steindorff A."/>
            <person name="Ohm R.A."/>
            <person name="Martin F."/>
            <person name="Silar P."/>
            <person name="Natvig D.O."/>
            <person name="Lalanne C."/>
            <person name="Gautier V."/>
            <person name="Ament-Velasquez S.L."/>
            <person name="Kruys A."/>
            <person name="Hutchinson M.I."/>
            <person name="Powell A.J."/>
            <person name="Barry K."/>
            <person name="Miller A.N."/>
            <person name="Grigoriev I.V."/>
            <person name="Debuchy R."/>
            <person name="Gladieux P."/>
            <person name="Hiltunen Thoren M."/>
            <person name="Johannesson H."/>
        </authorList>
    </citation>
    <scope>NUCLEOTIDE SEQUENCE</scope>
    <source>
        <strain evidence="2">CBS 958.72</strain>
    </source>
</reference>
<dbReference type="PANTHER" id="PTHR42678:SF34">
    <property type="entry name" value="OS04G0183300 PROTEIN"/>
    <property type="match status" value="1"/>
</dbReference>
<dbReference type="EMBL" id="JAULSN010000011">
    <property type="protein sequence ID" value="KAK3361720.1"/>
    <property type="molecule type" value="Genomic_DNA"/>
</dbReference>
<feature type="domain" description="Amidase" evidence="1">
    <location>
        <begin position="136"/>
        <end position="390"/>
    </location>
</feature>
<protein>
    <submittedName>
        <fullName evidence="2">Amidase signature domain-containing protein</fullName>
    </submittedName>
</protein>
<evidence type="ECO:0000313" key="3">
    <source>
        <dbReference type="Proteomes" id="UP001287356"/>
    </source>
</evidence>
<organism evidence="2 3">
    <name type="scientific">Lasiosphaeria ovina</name>
    <dbReference type="NCBI Taxonomy" id="92902"/>
    <lineage>
        <taxon>Eukaryota</taxon>
        <taxon>Fungi</taxon>
        <taxon>Dikarya</taxon>
        <taxon>Ascomycota</taxon>
        <taxon>Pezizomycotina</taxon>
        <taxon>Sordariomycetes</taxon>
        <taxon>Sordariomycetidae</taxon>
        <taxon>Sordariales</taxon>
        <taxon>Lasiosphaeriaceae</taxon>
        <taxon>Lasiosphaeria</taxon>
    </lineage>
</organism>
<dbReference type="InterPro" id="IPR023631">
    <property type="entry name" value="Amidase_dom"/>
</dbReference>
<dbReference type="PANTHER" id="PTHR42678">
    <property type="entry name" value="AMIDASE"/>
    <property type="match status" value="1"/>
</dbReference>
<evidence type="ECO:0000259" key="1">
    <source>
        <dbReference type="Pfam" id="PF01425"/>
    </source>
</evidence>
<gene>
    <name evidence="2" type="ORF">B0T24DRAFT_691739</name>
</gene>
<name>A0AAE0MZ44_9PEZI</name>
<comment type="caution">
    <text evidence="2">The sequence shown here is derived from an EMBL/GenBank/DDBJ whole genome shotgun (WGS) entry which is preliminary data.</text>
</comment>
<dbReference type="InterPro" id="IPR036928">
    <property type="entry name" value="AS_sf"/>
</dbReference>
<feature type="domain" description="Amidase" evidence="1">
    <location>
        <begin position="28"/>
        <end position="133"/>
    </location>
</feature>
<proteinExistence type="predicted"/>
<dbReference type="Proteomes" id="UP001287356">
    <property type="component" value="Unassembled WGS sequence"/>
</dbReference>
<dbReference type="Pfam" id="PF01425">
    <property type="entry name" value="Amidase"/>
    <property type="match status" value="2"/>
</dbReference>
<dbReference type="SUPFAM" id="SSF75304">
    <property type="entry name" value="Amidase signature (AS) enzymes"/>
    <property type="match status" value="1"/>
</dbReference>
<accession>A0AAE0MZ44</accession>
<reference evidence="2" key="2">
    <citation type="submission" date="2023-06" db="EMBL/GenBank/DDBJ databases">
        <authorList>
            <consortium name="Lawrence Berkeley National Laboratory"/>
            <person name="Haridas S."/>
            <person name="Hensen N."/>
            <person name="Bonometti L."/>
            <person name="Westerberg I."/>
            <person name="Brannstrom I.O."/>
            <person name="Guillou S."/>
            <person name="Cros-Aarteil S."/>
            <person name="Calhoun S."/>
            <person name="Kuo A."/>
            <person name="Mondo S."/>
            <person name="Pangilinan J."/>
            <person name="Riley R."/>
            <person name="Labutti K."/>
            <person name="Andreopoulos B."/>
            <person name="Lipzen A."/>
            <person name="Chen C."/>
            <person name="Yanf M."/>
            <person name="Daum C."/>
            <person name="Ng V."/>
            <person name="Clum A."/>
            <person name="Steindorff A."/>
            <person name="Ohm R."/>
            <person name="Martin F."/>
            <person name="Silar P."/>
            <person name="Natvig D."/>
            <person name="Lalanne C."/>
            <person name="Gautier V."/>
            <person name="Ament-Velasquez S.L."/>
            <person name="Kruys A."/>
            <person name="Hutchinson M.I."/>
            <person name="Powell A.J."/>
            <person name="Barry K."/>
            <person name="Miller A.N."/>
            <person name="Grigoriev I.V."/>
            <person name="Debuchy R."/>
            <person name="Gladieux P."/>
            <person name="Thoren M.H."/>
            <person name="Johannesson H."/>
        </authorList>
    </citation>
    <scope>NUCLEOTIDE SEQUENCE</scope>
    <source>
        <strain evidence="2">CBS 958.72</strain>
    </source>
</reference>